<name>A0A0A8YYI3_ARUDO</name>
<feature type="region of interest" description="Disordered" evidence="1">
    <location>
        <begin position="44"/>
        <end position="66"/>
    </location>
</feature>
<evidence type="ECO:0000313" key="2">
    <source>
        <dbReference type="EMBL" id="JAD27657.1"/>
    </source>
</evidence>
<evidence type="ECO:0000256" key="1">
    <source>
        <dbReference type="SAM" id="MobiDB-lite"/>
    </source>
</evidence>
<dbReference type="EMBL" id="GBRH01270238">
    <property type="protein sequence ID" value="JAD27657.1"/>
    <property type="molecule type" value="Transcribed_RNA"/>
</dbReference>
<organism evidence="2">
    <name type="scientific">Arundo donax</name>
    <name type="common">Giant reed</name>
    <name type="synonym">Donax arundinaceus</name>
    <dbReference type="NCBI Taxonomy" id="35708"/>
    <lineage>
        <taxon>Eukaryota</taxon>
        <taxon>Viridiplantae</taxon>
        <taxon>Streptophyta</taxon>
        <taxon>Embryophyta</taxon>
        <taxon>Tracheophyta</taxon>
        <taxon>Spermatophyta</taxon>
        <taxon>Magnoliopsida</taxon>
        <taxon>Liliopsida</taxon>
        <taxon>Poales</taxon>
        <taxon>Poaceae</taxon>
        <taxon>PACMAD clade</taxon>
        <taxon>Arundinoideae</taxon>
        <taxon>Arundineae</taxon>
        <taxon>Arundo</taxon>
    </lineage>
</organism>
<reference evidence="2" key="1">
    <citation type="submission" date="2014-09" db="EMBL/GenBank/DDBJ databases">
        <authorList>
            <person name="Magalhaes I.L.F."/>
            <person name="Oliveira U."/>
            <person name="Santos F.R."/>
            <person name="Vidigal T.H.D.A."/>
            <person name="Brescovit A.D."/>
            <person name="Santos A.J."/>
        </authorList>
    </citation>
    <scope>NUCLEOTIDE SEQUENCE</scope>
    <source>
        <tissue evidence="2">Shoot tissue taken approximately 20 cm above the soil surface</tissue>
    </source>
</reference>
<sequence>MHCRRLTRRYVELMTGGSRLDRQLTRSSFNATWAKHHYVLKVRHGHRHKENQKPQSKETFYNLRMK</sequence>
<dbReference type="AlphaFoldDB" id="A0A0A8YYI3"/>
<protein>
    <submittedName>
        <fullName evidence="2">Uncharacterized protein</fullName>
    </submittedName>
</protein>
<proteinExistence type="predicted"/>
<accession>A0A0A8YYI3</accession>
<reference evidence="2" key="2">
    <citation type="journal article" date="2015" name="Data Brief">
        <title>Shoot transcriptome of the giant reed, Arundo donax.</title>
        <authorList>
            <person name="Barrero R.A."/>
            <person name="Guerrero F.D."/>
            <person name="Moolhuijzen P."/>
            <person name="Goolsby J.A."/>
            <person name="Tidwell J."/>
            <person name="Bellgard S.E."/>
            <person name="Bellgard M.I."/>
        </authorList>
    </citation>
    <scope>NUCLEOTIDE SEQUENCE</scope>
    <source>
        <tissue evidence="2">Shoot tissue taken approximately 20 cm above the soil surface</tissue>
    </source>
</reference>